<evidence type="ECO:0000313" key="1">
    <source>
        <dbReference type="EMBL" id="MEE3719030.1"/>
    </source>
</evidence>
<proteinExistence type="predicted"/>
<accession>A0AAW9PVK8</accession>
<dbReference type="Proteomes" id="UP001333818">
    <property type="component" value="Unassembled WGS sequence"/>
</dbReference>
<reference evidence="1" key="1">
    <citation type="submission" date="2024-01" db="EMBL/GenBank/DDBJ databases">
        <title>Bank of Algae and Cyanobacteria of the Azores (BACA) strain genomes.</title>
        <authorList>
            <person name="Luz R."/>
            <person name="Cordeiro R."/>
            <person name="Fonseca A."/>
            <person name="Goncalves V."/>
        </authorList>
    </citation>
    <scope>NUCLEOTIDE SEQUENCE</scope>
    <source>
        <strain evidence="1">BACA0141</strain>
    </source>
</reference>
<sequence length="138" mass="15183">MLFLNRCFALIPISLSICLLMVGCGDSKTPQCIKLTATANKLKSVAAPKDTSDLSLLADRIDSIRIELQKVELQDSKLKDLQAKLVAIYVDSLLVLKDKSKALITRDSIAFKKADRDIEEIIARENGVVSEINSFCGQ</sequence>
<gene>
    <name evidence="1" type="ORF">V2H45_19995</name>
</gene>
<protein>
    <recommendedName>
        <fullName evidence="3">Lipoprotein</fullName>
    </recommendedName>
</protein>
<dbReference type="RefSeq" id="WP_330485466.1">
    <property type="nucleotide sequence ID" value="NZ_JAZBJZ010000107.1"/>
</dbReference>
<dbReference type="AlphaFoldDB" id="A0AAW9PVK8"/>
<keyword evidence="2" id="KW-1185">Reference proteome</keyword>
<comment type="caution">
    <text evidence="1">The sequence shown here is derived from an EMBL/GenBank/DDBJ whole genome shotgun (WGS) entry which is preliminary data.</text>
</comment>
<organism evidence="1 2">
    <name type="scientific">Tumidithrix elongata BACA0141</name>
    <dbReference type="NCBI Taxonomy" id="2716417"/>
    <lineage>
        <taxon>Bacteria</taxon>
        <taxon>Bacillati</taxon>
        <taxon>Cyanobacteriota</taxon>
        <taxon>Cyanophyceae</taxon>
        <taxon>Pseudanabaenales</taxon>
        <taxon>Pseudanabaenaceae</taxon>
        <taxon>Tumidithrix</taxon>
        <taxon>Tumidithrix elongata</taxon>
    </lineage>
</organism>
<name>A0AAW9PVK8_9CYAN</name>
<evidence type="ECO:0008006" key="3">
    <source>
        <dbReference type="Google" id="ProtNLM"/>
    </source>
</evidence>
<dbReference type="PROSITE" id="PS51257">
    <property type="entry name" value="PROKAR_LIPOPROTEIN"/>
    <property type="match status" value="1"/>
</dbReference>
<dbReference type="EMBL" id="JAZBJZ010000107">
    <property type="protein sequence ID" value="MEE3719030.1"/>
    <property type="molecule type" value="Genomic_DNA"/>
</dbReference>
<evidence type="ECO:0000313" key="2">
    <source>
        <dbReference type="Proteomes" id="UP001333818"/>
    </source>
</evidence>